<gene>
    <name evidence="2" type="ORF">FRD01_11065</name>
</gene>
<reference evidence="2 3" key="1">
    <citation type="submission" date="2019-08" db="EMBL/GenBank/DDBJ databases">
        <authorList>
            <person name="Liang Q."/>
        </authorList>
    </citation>
    <scope>NUCLEOTIDE SEQUENCE [LARGE SCALE GENOMIC DNA]</scope>
    <source>
        <strain evidence="2 3">V1718</strain>
    </source>
</reference>
<dbReference type="InterPro" id="IPR013216">
    <property type="entry name" value="Methyltransf_11"/>
</dbReference>
<dbReference type="SUPFAM" id="SSF53335">
    <property type="entry name" value="S-adenosyl-L-methionine-dependent methyltransferases"/>
    <property type="match status" value="1"/>
</dbReference>
<keyword evidence="2" id="KW-0808">Transferase</keyword>
<name>A0A5B8XUM6_9DELT</name>
<dbReference type="PANTHER" id="PTHR43861:SF6">
    <property type="entry name" value="METHYLTRANSFERASE TYPE 11"/>
    <property type="match status" value="1"/>
</dbReference>
<evidence type="ECO:0000313" key="3">
    <source>
        <dbReference type="Proteomes" id="UP000321595"/>
    </source>
</evidence>
<dbReference type="AlphaFoldDB" id="A0A5B8XUM6"/>
<proteinExistence type="predicted"/>
<accession>A0A5B8XUM6</accession>
<dbReference type="Gene3D" id="3.40.50.150">
    <property type="entry name" value="Vaccinia Virus protein VP39"/>
    <property type="match status" value="1"/>
</dbReference>
<protein>
    <submittedName>
        <fullName evidence="2">Class I SAM-dependent methyltransferase</fullName>
    </submittedName>
</protein>
<dbReference type="Proteomes" id="UP000321595">
    <property type="component" value="Chromosome"/>
</dbReference>
<dbReference type="RefSeq" id="WP_146959587.1">
    <property type="nucleotide sequence ID" value="NZ_CP042467.1"/>
</dbReference>
<evidence type="ECO:0000313" key="2">
    <source>
        <dbReference type="EMBL" id="QED27763.1"/>
    </source>
</evidence>
<dbReference type="PANTHER" id="PTHR43861">
    <property type="entry name" value="TRANS-ACONITATE 2-METHYLTRANSFERASE-RELATED"/>
    <property type="match status" value="1"/>
</dbReference>
<sequence>MAEETYRGVMDASYNEGRLSKPHLNFRYKVRGQVAVDGFRRFHPNAKEPKVLEMGAADGLTLLHIRELLGSGEFLGVEYAQELLDTAPSLPSDTRLIRGDVTALPDEVPADYWDLVSCLAVLEHLDNPQKAVDEAYRILKPGGVFVATCPNPFWDDLAGKFGLVQDEFHAVEVTGDVLIDLAKKAGFKYATFEPFMWVFTGALPYAGLSLDPKLSLEIDSYVRRLKKLDFSFVNQAVVAVK</sequence>
<feature type="domain" description="Methyltransferase type 11" evidence="1">
    <location>
        <begin position="52"/>
        <end position="146"/>
    </location>
</feature>
<keyword evidence="2" id="KW-0489">Methyltransferase</keyword>
<dbReference type="InterPro" id="IPR029063">
    <property type="entry name" value="SAM-dependent_MTases_sf"/>
</dbReference>
<dbReference type="GO" id="GO:0032259">
    <property type="term" value="P:methylation"/>
    <property type="evidence" value="ECO:0007669"/>
    <property type="project" value="UniProtKB-KW"/>
</dbReference>
<dbReference type="Pfam" id="PF08241">
    <property type="entry name" value="Methyltransf_11"/>
    <property type="match status" value="1"/>
</dbReference>
<evidence type="ECO:0000259" key="1">
    <source>
        <dbReference type="Pfam" id="PF08241"/>
    </source>
</evidence>
<dbReference type="KEGG" id="bbae:FRD01_11065"/>
<dbReference type="OrthoDB" id="7342932at2"/>
<dbReference type="EMBL" id="CP042467">
    <property type="protein sequence ID" value="QED27763.1"/>
    <property type="molecule type" value="Genomic_DNA"/>
</dbReference>
<dbReference type="GO" id="GO:0008757">
    <property type="term" value="F:S-adenosylmethionine-dependent methyltransferase activity"/>
    <property type="evidence" value="ECO:0007669"/>
    <property type="project" value="InterPro"/>
</dbReference>
<organism evidence="2 3">
    <name type="scientific">Microvenator marinus</name>
    <dbReference type="NCBI Taxonomy" id="2600177"/>
    <lineage>
        <taxon>Bacteria</taxon>
        <taxon>Deltaproteobacteria</taxon>
        <taxon>Bradymonadales</taxon>
        <taxon>Microvenatoraceae</taxon>
        <taxon>Microvenator</taxon>
    </lineage>
</organism>
<dbReference type="CDD" id="cd02440">
    <property type="entry name" value="AdoMet_MTases"/>
    <property type="match status" value="1"/>
</dbReference>
<keyword evidence="3" id="KW-1185">Reference proteome</keyword>